<reference evidence="3" key="1">
    <citation type="journal article" date="2015" name="Nature">
        <title>Complex archaea that bridge the gap between prokaryotes and eukaryotes.</title>
        <authorList>
            <person name="Spang A."/>
            <person name="Saw J.H."/>
            <person name="Jorgensen S.L."/>
            <person name="Zaremba-Niedzwiedzka K."/>
            <person name="Martijn J."/>
            <person name="Lind A.E."/>
            <person name="van Eijk R."/>
            <person name="Schleper C."/>
            <person name="Guy L."/>
            <person name="Ettema T.J."/>
        </authorList>
    </citation>
    <scope>NUCLEOTIDE SEQUENCE</scope>
</reference>
<dbReference type="InterPro" id="IPR022742">
    <property type="entry name" value="Hydrolase_4"/>
</dbReference>
<dbReference type="GO" id="GO:0052689">
    <property type="term" value="F:carboxylic ester hydrolase activity"/>
    <property type="evidence" value="ECO:0007669"/>
    <property type="project" value="TreeGrafter"/>
</dbReference>
<keyword evidence="1" id="KW-0378">Hydrolase</keyword>
<name>A0A0F9SND0_9ZZZZ</name>
<dbReference type="PANTHER" id="PTHR43265">
    <property type="entry name" value="ESTERASE ESTD"/>
    <property type="match status" value="1"/>
</dbReference>
<dbReference type="EMBL" id="LAZR01001833">
    <property type="protein sequence ID" value="KKN38396.1"/>
    <property type="molecule type" value="Genomic_DNA"/>
</dbReference>
<gene>
    <name evidence="3" type="ORF">LCGC14_0753960</name>
</gene>
<evidence type="ECO:0000259" key="2">
    <source>
        <dbReference type="Pfam" id="PF12146"/>
    </source>
</evidence>
<protein>
    <recommendedName>
        <fullName evidence="2">Serine aminopeptidase S33 domain-containing protein</fullName>
    </recommendedName>
</protein>
<evidence type="ECO:0000256" key="1">
    <source>
        <dbReference type="ARBA" id="ARBA00022801"/>
    </source>
</evidence>
<dbReference type="PANTHER" id="PTHR43265:SF1">
    <property type="entry name" value="ESTERASE ESTD"/>
    <property type="match status" value="1"/>
</dbReference>
<dbReference type="InterPro" id="IPR029058">
    <property type="entry name" value="AB_hydrolase_fold"/>
</dbReference>
<feature type="domain" description="Serine aminopeptidase S33" evidence="2">
    <location>
        <begin position="190"/>
        <end position="276"/>
    </location>
</feature>
<dbReference type="Pfam" id="PF12146">
    <property type="entry name" value="Hydrolase_4"/>
    <property type="match status" value="1"/>
</dbReference>
<dbReference type="AlphaFoldDB" id="A0A0F9SND0"/>
<dbReference type="PROSITE" id="PS00708">
    <property type="entry name" value="PRO_ENDOPEP_SER"/>
    <property type="match status" value="1"/>
</dbReference>
<proteinExistence type="predicted"/>
<sequence>MKKWVFCIFVAFTFTNFLQAQDITGKWHGLLEIPGSPLRLVLNIQNSVDGYSSTLDSPDQGAMGIPVDITTFADGNLSIAVTVLGLTYTAELKGNTFYGGFAQGGFNLPLEMSRKPIEKPTQKRPQEPIGPFAYYSESVSFKNLDAGIELAGTLTLPDKTGKHPVAILISGSGPHNRNAEIAGHKPFLLIADFLTRNGIGVLRFDDRGVGESKGDFKMATSEDFASDVHSALNFLTYKDGVDKDNIGLIGHSEGGVIAPMVAARNGKVSFIVLLAGTGLPGYDILEMQGELIGKASGQSDVIVEQSAAIRRHLIEMALASENIPTLRTNMTAYLNQEFQNQGVKSLLPEGANADQFIKGQVDFMATPWMHYFLRHDPVKILEMVNCPVLAINGENDLQVPPEENLSAIRDALIRGGNSEVTIQVLSGLNHLFQESETGLPSAYGSIEQTFSPIALDVITEWISHQVK</sequence>
<dbReference type="SUPFAM" id="SSF53474">
    <property type="entry name" value="alpha/beta-Hydrolases"/>
    <property type="match status" value="1"/>
</dbReference>
<dbReference type="InterPro" id="IPR002471">
    <property type="entry name" value="Pept_S9_AS"/>
</dbReference>
<dbReference type="GO" id="GO:0006508">
    <property type="term" value="P:proteolysis"/>
    <property type="evidence" value="ECO:0007669"/>
    <property type="project" value="InterPro"/>
</dbReference>
<comment type="caution">
    <text evidence="3">The sequence shown here is derived from an EMBL/GenBank/DDBJ whole genome shotgun (WGS) entry which is preliminary data.</text>
</comment>
<dbReference type="InterPro" id="IPR053145">
    <property type="entry name" value="AB_hydrolase_Est10"/>
</dbReference>
<dbReference type="Gene3D" id="3.40.50.1820">
    <property type="entry name" value="alpha/beta hydrolase"/>
    <property type="match status" value="1"/>
</dbReference>
<evidence type="ECO:0000313" key="3">
    <source>
        <dbReference type="EMBL" id="KKN38396.1"/>
    </source>
</evidence>
<dbReference type="GO" id="GO:0004252">
    <property type="term" value="F:serine-type endopeptidase activity"/>
    <property type="evidence" value="ECO:0007669"/>
    <property type="project" value="InterPro"/>
</dbReference>
<organism evidence="3">
    <name type="scientific">marine sediment metagenome</name>
    <dbReference type="NCBI Taxonomy" id="412755"/>
    <lineage>
        <taxon>unclassified sequences</taxon>
        <taxon>metagenomes</taxon>
        <taxon>ecological metagenomes</taxon>
    </lineage>
</organism>
<accession>A0A0F9SND0</accession>